<evidence type="ECO:0000259" key="4">
    <source>
        <dbReference type="Pfam" id="PF22725"/>
    </source>
</evidence>
<dbReference type="OrthoDB" id="9815825at2"/>
<evidence type="ECO:0000256" key="1">
    <source>
        <dbReference type="ARBA" id="ARBA00010928"/>
    </source>
</evidence>
<dbReference type="GO" id="GO:0016491">
    <property type="term" value="F:oxidoreductase activity"/>
    <property type="evidence" value="ECO:0007669"/>
    <property type="project" value="UniProtKB-KW"/>
</dbReference>
<dbReference type="Proteomes" id="UP000286773">
    <property type="component" value="Unassembled WGS sequence"/>
</dbReference>
<dbReference type="EMBL" id="NGKC01000005">
    <property type="protein sequence ID" value="RSU12529.1"/>
    <property type="molecule type" value="Genomic_DNA"/>
</dbReference>
<dbReference type="Pfam" id="PF22725">
    <property type="entry name" value="GFO_IDH_MocA_C3"/>
    <property type="match status" value="1"/>
</dbReference>
<comment type="similarity">
    <text evidence="1">Belongs to the Gfo/Idh/MocA family.</text>
</comment>
<dbReference type="AlphaFoldDB" id="A0A430AWU7"/>
<dbReference type="SUPFAM" id="SSF55347">
    <property type="entry name" value="Glyceraldehyde-3-phosphate dehydrogenase-like, C-terminal domain"/>
    <property type="match status" value="1"/>
</dbReference>
<dbReference type="Gene3D" id="3.40.50.720">
    <property type="entry name" value="NAD(P)-binding Rossmann-like Domain"/>
    <property type="match status" value="1"/>
</dbReference>
<dbReference type="Gene3D" id="3.30.360.10">
    <property type="entry name" value="Dihydrodipicolinate Reductase, domain 2"/>
    <property type="match status" value="1"/>
</dbReference>
<dbReference type="InterPro" id="IPR055170">
    <property type="entry name" value="GFO_IDH_MocA-like_dom"/>
</dbReference>
<reference evidence="5 6" key="1">
    <citation type="submission" date="2017-05" db="EMBL/GenBank/DDBJ databases">
        <title>Vagococcus spp. assemblies.</title>
        <authorList>
            <person name="Gulvik C.A."/>
        </authorList>
    </citation>
    <scope>NUCLEOTIDE SEQUENCE [LARGE SCALE GENOMIC DNA]</scope>
    <source>
        <strain evidence="5 6">LMG 24798</strain>
    </source>
</reference>
<gene>
    <name evidence="5" type="ORF">CBF27_06020</name>
</gene>
<evidence type="ECO:0000256" key="2">
    <source>
        <dbReference type="ARBA" id="ARBA00023002"/>
    </source>
</evidence>
<dbReference type="GO" id="GO:0000166">
    <property type="term" value="F:nucleotide binding"/>
    <property type="evidence" value="ECO:0007669"/>
    <property type="project" value="InterPro"/>
</dbReference>
<dbReference type="InterPro" id="IPR050984">
    <property type="entry name" value="Gfo/Idh/MocA_domain"/>
</dbReference>
<protein>
    <submittedName>
        <fullName evidence="5">Oxidoreductase</fullName>
    </submittedName>
</protein>
<accession>A0A430AWU7</accession>
<dbReference type="InterPro" id="IPR036291">
    <property type="entry name" value="NAD(P)-bd_dom_sf"/>
</dbReference>
<organism evidence="5 6">
    <name type="scientific">Vagococcus acidifermentans</name>
    <dbReference type="NCBI Taxonomy" id="564710"/>
    <lineage>
        <taxon>Bacteria</taxon>
        <taxon>Bacillati</taxon>
        <taxon>Bacillota</taxon>
        <taxon>Bacilli</taxon>
        <taxon>Lactobacillales</taxon>
        <taxon>Enterococcaceae</taxon>
        <taxon>Vagococcus</taxon>
    </lineage>
</organism>
<feature type="domain" description="GFO/IDH/MocA-like oxidoreductase" evidence="4">
    <location>
        <begin position="130"/>
        <end position="243"/>
    </location>
</feature>
<dbReference type="RefSeq" id="WP_126813414.1">
    <property type="nucleotide sequence ID" value="NZ_NGKC01000005.1"/>
</dbReference>
<dbReference type="InterPro" id="IPR000683">
    <property type="entry name" value="Gfo/Idh/MocA-like_OxRdtase_N"/>
</dbReference>
<evidence type="ECO:0000313" key="6">
    <source>
        <dbReference type="Proteomes" id="UP000286773"/>
    </source>
</evidence>
<feature type="domain" description="Gfo/Idh/MocA-like oxidoreductase N-terminal" evidence="3">
    <location>
        <begin position="5"/>
        <end position="118"/>
    </location>
</feature>
<comment type="caution">
    <text evidence="5">The sequence shown here is derived from an EMBL/GenBank/DDBJ whole genome shotgun (WGS) entry which is preliminary data.</text>
</comment>
<keyword evidence="2" id="KW-0560">Oxidoreductase</keyword>
<evidence type="ECO:0000313" key="5">
    <source>
        <dbReference type="EMBL" id="RSU12529.1"/>
    </source>
</evidence>
<keyword evidence="6" id="KW-1185">Reference proteome</keyword>
<dbReference type="PANTHER" id="PTHR22604">
    <property type="entry name" value="OXIDOREDUCTASES"/>
    <property type="match status" value="1"/>
</dbReference>
<proteinExistence type="inferred from homology"/>
<evidence type="ECO:0000259" key="3">
    <source>
        <dbReference type="Pfam" id="PF01408"/>
    </source>
</evidence>
<dbReference type="SUPFAM" id="SSF51735">
    <property type="entry name" value="NAD(P)-binding Rossmann-fold domains"/>
    <property type="match status" value="1"/>
</dbReference>
<dbReference type="Pfam" id="PF01408">
    <property type="entry name" value="GFO_IDH_MocA"/>
    <property type="match status" value="1"/>
</dbReference>
<name>A0A430AWU7_9ENTE</name>
<dbReference type="PANTHER" id="PTHR22604:SF105">
    <property type="entry name" value="TRANS-1,2-DIHYDROBENZENE-1,2-DIOL DEHYDROGENASE"/>
    <property type="match status" value="1"/>
</dbReference>
<sequence length="319" mass="35923">MTQYHWGIIGLGGIATQFAETFNQRHSRLSAVASRDLRKARQFANTHNIGKAYGSYMELLQDKEIDMVYIATPHNYHLEWILATLTHGKHVLCEKAITLTHNELAEAIETADAHNVYLAEAMTIYNMPLYDTLKKRIAANEFGKLKTIQVSFGSLKEADPENRFFNPDLAGGALLDIGTYAMSFARFFLSEQPDKLSSFMTPFSTGVDEQSVTILNNPANEMATVALNFRAKMPKRGIVAFEKAYLTIDDYPRADTAVITYPDGKTELVESGKSADALNYEIANFTQMVARQEDNPSLRLTGDVMKLLDWMRRDWQADN</sequence>